<comment type="caution">
    <text evidence="1">The sequence shown here is derived from an EMBL/GenBank/DDBJ whole genome shotgun (WGS) entry which is preliminary data.</text>
</comment>
<organism evidence="1 2">
    <name type="scientific">Portunus trituberculatus</name>
    <name type="common">Swimming crab</name>
    <name type="synonym">Neptunus trituberculatus</name>
    <dbReference type="NCBI Taxonomy" id="210409"/>
    <lineage>
        <taxon>Eukaryota</taxon>
        <taxon>Metazoa</taxon>
        <taxon>Ecdysozoa</taxon>
        <taxon>Arthropoda</taxon>
        <taxon>Crustacea</taxon>
        <taxon>Multicrustacea</taxon>
        <taxon>Malacostraca</taxon>
        <taxon>Eumalacostraca</taxon>
        <taxon>Eucarida</taxon>
        <taxon>Decapoda</taxon>
        <taxon>Pleocyemata</taxon>
        <taxon>Brachyura</taxon>
        <taxon>Eubrachyura</taxon>
        <taxon>Portunoidea</taxon>
        <taxon>Portunidae</taxon>
        <taxon>Portuninae</taxon>
        <taxon>Portunus</taxon>
    </lineage>
</organism>
<reference evidence="1 2" key="1">
    <citation type="submission" date="2019-05" db="EMBL/GenBank/DDBJ databases">
        <title>Another draft genome of Portunus trituberculatus and its Hox gene families provides insights of decapod evolution.</title>
        <authorList>
            <person name="Jeong J.-H."/>
            <person name="Song I."/>
            <person name="Kim S."/>
            <person name="Choi T."/>
            <person name="Kim D."/>
            <person name="Ryu S."/>
            <person name="Kim W."/>
        </authorList>
    </citation>
    <scope>NUCLEOTIDE SEQUENCE [LARGE SCALE GENOMIC DNA]</scope>
    <source>
        <tissue evidence="1">Muscle</tissue>
    </source>
</reference>
<evidence type="ECO:0000313" key="2">
    <source>
        <dbReference type="Proteomes" id="UP000324222"/>
    </source>
</evidence>
<dbReference type="AlphaFoldDB" id="A0A5B7DC88"/>
<accession>A0A5B7DC88</accession>
<dbReference type="Proteomes" id="UP000324222">
    <property type="component" value="Unassembled WGS sequence"/>
</dbReference>
<dbReference type="EMBL" id="VSRR010000703">
    <property type="protein sequence ID" value="MPC18696.1"/>
    <property type="molecule type" value="Genomic_DNA"/>
</dbReference>
<sequence length="125" mass="13119">MSSQDNSCLPFAIHLPRHSPGGGTTPLQEVVVVFLLPGGLVGVAVTGHQRGTRSGQVKAVLYEPVGTWPRWDTRGQMCDSPATGIDAAADVTRPSAARQLHSQVPADAVPRALTPPFLLATFVIA</sequence>
<gene>
    <name evidence="1" type="ORF">E2C01_011590</name>
</gene>
<protein>
    <submittedName>
        <fullName evidence="1">Uncharacterized protein</fullName>
    </submittedName>
</protein>
<proteinExistence type="predicted"/>
<name>A0A5B7DC88_PORTR</name>
<evidence type="ECO:0000313" key="1">
    <source>
        <dbReference type="EMBL" id="MPC18696.1"/>
    </source>
</evidence>
<keyword evidence="2" id="KW-1185">Reference proteome</keyword>